<comment type="caution">
    <text evidence="4">The sequence shown here is derived from an EMBL/GenBank/DDBJ whole genome shotgun (WGS) entry which is preliminary data.</text>
</comment>
<evidence type="ECO:0000313" key="5">
    <source>
        <dbReference type="Proteomes" id="UP000521943"/>
    </source>
</evidence>
<dbReference type="AlphaFoldDB" id="A0A8H6I4Z5"/>
<dbReference type="Pfam" id="PF25534">
    <property type="entry name" value="DUF7918"/>
    <property type="match status" value="1"/>
</dbReference>
<dbReference type="PANTHER" id="PTHR36223">
    <property type="entry name" value="BETA-LACTAMASE-TYPE TRANSPEPTIDASE FOLD DOMAIN CONTAINING PROTEIN"/>
    <property type="match status" value="1"/>
</dbReference>
<dbReference type="EMBL" id="JACGCI010000017">
    <property type="protein sequence ID" value="KAF6759013.1"/>
    <property type="molecule type" value="Genomic_DNA"/>
</dbReference>
<evidence type="ECO:0000313" key="4">
    <source>
        <dbReference type="EMBL" id="KAF6759013.1"/>
    </source>
</evidence>
<dbReference type="InterPro" id="IPR057678">
    <property type="entry name" value="DUF7918"/>
</dbReference>
<dbReference type="PANTHER" id="PTHR36223:SF1">
    <property type="entry name" value="TRANSCRIPTION ELONGATION FACTOR EAF N-TERMINAL DOMAIN-CONTAINING PROTEIN"/>
    <property type="match status" value="1"/>
</dbReference>
<reference evidence="4 5" key="1">
    <citation type="submission" date="2020-07" db="EMBL/GenBank/DDBJ databases">
        <title>Comparative genomics of pyrophilous fungi reveals a link between fire events and developmental genes.</title>
        <authorList>
            <consortium name="DOE Joint Genome Institute"/>
            <person name="Steindorff A.S."/>
            <person name="Carver A."/>
            <person name="Calhoun S."/>
            <person name="Stillman K."/>
            <person name="Liu H."/>
            <person name="Lipzen A."/>
            <person name="Pangilinan J."/>
            <person name="Labutti K."/>
            <person name="Bruns T.D."/>
            <person name="Grigoriev I.V."/>
        </authorList>
    </citation>
    <scope>NUCLEOTIDE SEQUENCE [LARGE SCALE GENOMIC DNA]</scope>
    <source>
        <strain evidence="4 5">CBS 144469</strain>
    </source>
</reference>
<evidence type="ECO:0000259" key="3">
    <source>
        <dbReference type="Pfam" id="PF25534"/>
    </source>
</evidence>
<name>A0A8H6I4Z5_9AGAR</name>
<feature type="domain" description="DUF7918" evidence="3">
    <location>
        <begin position="11"/>
        <end position="216"/>
    </location>
</feature>
<dbReference type="OrthoDB" id="3364132at2759"/>
<gene>
    <name evidence="4" type="ORF">DFP72DRAFT_1064507</name>
</gene>
<proteinExistence type="predicted"/>
<accession>A0A8H6I4Z5</accession>
<sequence>MPASSQRFDAWIEIEGRRLEEYNVEASDDGSRVVCWTPCEAGKEFRIGVTIPTEQVQETNHSIYALLDGKAVSLRGGIVARDPFAALPRNKSFFGHYVKNRTAVQAFQFGNLELTDDELYLGATTKQFGEITVVVASVQGYTLAAGPGTSTVFPEDYRVHERTKKGLAHCVRLGDKKPAGGPAPRLWNTIRPKVVCTFVFKYRHIDILIADGIAARQDKKESVSATTSLATPRVSTSSGAGGDGTGKSLGKRKVDQVEVGDDETIEGEIASLEAKLAALKERRALKLVKRESDNALVAEGSVLGRSLFVPSFAVQAWNILSSY</sequence>
<keyword evidence="5" id="KW-1185">Reference proteome</keyword>
<organism evidence="4 5">
    <name type="scientific">Ephemerocybe angulata</name>
    <dbReference type="NCBI Taxonomy" id="980116"/>
    <lineage>
        <taxon>Eukaryota</taxon>
        <taxon>Fungi</taxon>
        <taxon>Dikarya</taxon>
        <taxon>Basidiomycota</taxon>
        <taxon>Agaricomycotina</taxon>
        <taxon>Agaricomycetes</taxon>
        <taxon>Agaricomycetidae</taxon>
        <taxon>Agaricales</taxon>
        <taxon>Agaricineae</taxon>
        <taxon>Psathyrellaceae</taxon>
        <taxon>Ephemerocybe</taxon>
    </lineage>
</organism>
<evidence type="ECO:0000256" key="1">
    <source>
        <dbReference type="SAM" id="Coils"/>
    </source>
</evidence>
<feature type="coiled-coil region" evidence="1">
    <location>
        <begin position="262"/>
        <end position="289"/>
    </location>
</feature>
<protein>
    <recommendedName>
        <fullName evidence="3">DUF7918 domain-containing protein</fullName>
    </recommendedName>
</protein>
<feature type="compositionally biased region" description="Polar residues" evidence="2">
    <location>
        <begin position="223"/>
        <end position="234"/>
    </location>
</feature>
<dbReference type="Proteomes" id="UP000521943">
    <property type="component" value="Unassembled WGS sequence"/>
</dbReference>
<evidence type="ECO:0000256" key="2">
    <source>
        <dbReference type="SAM" id="MobiDB-lite"/>
    </source>
</evidence>
<keyword evidence="1" id="KW-0175">Coiled coil</keyword>
<feature type="region of interest" description="Disordered" evidence="2">
    <location>
        <begin position="222"/>
        <end position="253"/>
    </location>
</feature>